<sequence>IYLGSQSAFYYPRVEVVRCSFVLDGQTLSHYELGIVWKSELFNRQRIEVDTGRITYMQ</sequence>
<evidence type="ECO:0000313" key="1">
    <source>
        <dbReference type="EMBL" id="KAF0766859.1"/>
    </source>
</evidence>
<dbReference type="AlphaFoldDB" id="A0A6G0Z943"/>
<comment type="caution">
    <text evidence="1">The sequence shown here is derived from an EMBL/GenBank/DDBJ whole genome shotgun (WGS) entry which is preliminary data.</text>
</comment>
<name>A0A6G0Z943_APHCR</name>
<feature type="non-terminal residue" evidence="1">
    <location>
        <position position="1"/>
    </location>
</feature>
<protein>
    <submittedName>
        <fullName evidence="1">Uncharacterized protein</fullName>
    </submittedName>
</protein>
<dbReference type="Proteomes" id="UP000478052">
    <property type="component" value="Unassembled WGS sequence"/>
</dbReference>
<dbReference type="EMBL" id="VUJU01001088">
    <property type="protein sequence ID" value="KAF0766859.1"/>
    <property type="molecule type" value="Genomic_DNA"/>
</dbReference>
<proteinExistence type="predicted"/>
<evidence type="ECO:0000313" key="2">
    <source>
        <dbReference type="Proteomes" id="UP000478052"/>
    </source>
</evidence>
<gene>
    <name evidence="1" type="ORF">FWK35_00012175</name>
</gene>
<organism evidence="1 2">
    <name type="scientific">Aphis craccivora</name>
    <name type="common">Cowpea aphid</name>
    <dbReference type="NCBI Taxonomy" id="307492"/>
    <lineage>
        <taxon>Eukaryota</taxon>
        <taxon>Metazoa</taxon>
        <taxon>Ecdysozoa</taxon>
        <taxon>Arthropoda</taxon>
        <taxon>Hexapoda</taxon>
        <taxon>Insecta</taxon>
        <taxon>Pterygota</taxon>
        <taxon>Neoptera</taxon>
        <taxon>Paraneoptera</taxon>
        <taxon>Hemiptera</taxon>
        <taxon>Sternorrhyncha</taxon>
        <taxon>Aphidomorpha</taxon>
        <taxon>Aphidoidea</taxon>
        <taxon>Aphididae</taxon>
        <taxon>Aphidini</taxon>
        <taxon>Aphis</taxon>
        <taxon>Aphis</taxon>
    </lineage>
</organism>
<reference evidence="1 2" key="1">
    <citation type="submission" date="2019-08" db="EMBL/GenBank/DDBJ databases">
        <title>Whole genome of Aphis craccivora.</title>
        <authorList>
            <person name="Voronova N.V."/>
            <person name="Shulinski R.S."/>
            <person name="Bandarenka Y.V."/>
            <person name="Zhorov D.G."/>
            <person name="Warner D."/>
        </authorList>
    </citation>
    <scope>NUCLEOTIDE SEQUENCE [LARGE SCALE GENOMIC DNA]</scope>
    <source>
        <strain evidence="1">180601</strain>
        <tissue evidence="1">Whole Body</tissue>
    </source>
</reference>
<keyword evidence="2" id="KW-1185">Reference proteome</keyword>
<accession>A0A6G0Z943</accession>